<proteinExistence type="predicted"/>
<evidence type="ECO:0000256" key="1">
    <source>
        <dbReference type="SAM" id="SignalP"/>
    </source>
</evidence>
<dbReference type="RefSeq" id="WP_062074079.1">
    <property type="nucleotide sequence ID" value="NZ_BBRC01000002.1"/>
</dbReference>
<name>A0A7Z0CKS0_9MICO</name>
<feature type="chain" id="PRO_5031232992" evidence="1">
    <location>
        <begin position="17"/>
        <end position="68"/>
    </location>
</feature>
<dbReference type="Proteomes" id="UP000547973">
    <property type="component" value="Unassembled WGS sequence"/>
</dbReference>
<accession>A0A7Z0CKS0</accession>
<keyword evidence="1" id="KW-0732">Signal</keyword>
<keyword evidence="3" id="KW-1185">Reference proteome</keyword>
<evidence type="ECO:0000313" key="3">
    <source>
        <dbReference type="Proteomes" id="UP000547973"/>
    </source>
</evidence>
<feature type="signal peptide" evidence="1">
    <location>
        <begin position="1"/>
        <end position="16"/>
    </location>
</feature>
<dbReference type="AlphaFoldDB" id="A0A7Z0CKS0"/>
<sequence>MKACHLLFILAIAAFAAGALVGCSINGGGPWISRTERTVNHGNSFSVSVTADSGLQKHINDFADRAVG</sequence>
<reference evidence="2 3" key="1">
    <citation type="submission" date="2020-07" db="EMBL/GenBank/DDBJ databases">
        <title>Sequencing the genomes of 1000 actinobacteria strains.</title>
        <authorList>
            <person name="Klenk H.-P."/>
        </authorList>
    </citation>
    <scope>NUCLEOTIDE SEQUENCE [LARGE SCALE GENOMIC DNA]</scope>
    <source>
        <strain evidence="2 3">DSM 19970</strain>
    </source>
</reference>
<comment type="caution">
    <text evidence="2">The sequence shown here is derived from an EMBL/GenBank/DDBJ whole genome shotgun (WGS) entry which is preliminary data.</text>
</comment>
<organism evidence="2 3">
    <name type="scientific">Demequina lutea</name>
    <dbReference type="NCBI Taxonomy" id="431489"/>
    <lineage>
        <taxon>Bacteria</taxon>
        <taxon>Bacillati</taxon>
        <taxon>Actinomycetota</taxon>
        <taxon>Actinomycetes</taxon>
        <taxon>Micrococcales</taxon>
        <taxon>Demequinaceae</taxon>
        <taxon>Demequina</taxon>
    </lineage>
</organism>
<dbReference type="EMBL" id="JACBZO010000001">
    <property type="protein sequence ID" value="NYI42208.1"/>
    <property type="molecule type" value="Genomic_DNA"/>
</dbReference>
<protein>
    <submittedName>
        <fullName evidence="2">Uncharacterized protein</fullName>
    </submittedName>
</protein>
<dbReference type="PROSITE" id="PS51257">
    <property type="entry name" value="PROKAR_LIPOPROTEIN"/>
    <property type="match status" value="1"/>
</dbReference>
<evidence type="ECO:0000313" key="2">
    <source>
        <dbReference type="EMBL" id="NYI42208.1"/>
    </source>
</evidence>
<gene>
    <name evidence="2" type="ORF">BKA03_002327</name>
</gene>